<evidence type="ECO:0000256" key="5">
    <source>
        <dbReference type="ARBA" id="ARBA00022840"/>
    </source>
</evidence>
<feature type="domain" description="Disease resistance N-terminal" evidence="7">
    <location>
        <begin position="11"/>
        <end position="98"/>
    </location>
</feature>
<reference evidence="11" key="3">
    <citation type="submission" date="2015-04" db="UniProtKB">
        <authorList>
            <consortium name="EnsemblPlants"/>
        </authorList>
    </citation>
    <scope>IDENTIFICATION</scope>
    <source>
        <strain evidence="11">cv. Jemalong A17</strain>
    </source>
</reference>
<dbReference type="eggNOG" id="KOG4658">
    <property type="taxonomic scope" value="Eukaryota"/>
</dbReference>
<dbReference type="InterPro" id="IPR002182">
    <property type="entry name" value="NB-ARC"/>
</dbReference>
<gene>
    <name evidence="10" type="ordered locus">MTR_7g091140</name>
</gene>
<dbReference type="SUPFAM" id="SSF52540">
    <property type="entry name" value="P-loop containing nucleoside triphosphate hydrolases"/>
    <property type="match status" value="2"/>
</dbReference>
<dbReference type="GO" id="GO:0006952">
    <property type="term" value="P:defense response"/>
    <property type="evidence" value="ECO:0007669"/>
    <property type="project" value="UniProtKB-KW"/>
</dbReference>
<feature type="domain" description="Disease resistance R13L4/SHOC-2-like LRR" evidence="9">
    <location>
        <begin position="1151"/>
        <end position="1347"/>
    </location>
</feature>
<keyword evidence="5" id="KW-0067">ATP-binding</keyword>
<name>G7KSN5_MEDTR</name>
<dbReference type="Pfam" id="PF00931">
    <property type="entry name" value="NB-ARC"/>
    <property type="match status" value="2"/>
</dbReference>
<evidence type="ECO:0000313" key="11">
    <source>
        <dbReference type="EnsemblPlants" id="AES81335"/>
    </source>
</evidence>
<dbReference type="SMART" id="SM00369">
    <property type="entry name" value="LRR_TYP"/>
    <property type="match status" value="2"/>
</dbReference>
<dbReference type="Gene3D" id="1.10.8.430">
    <property type="entry name" value="Helical domain of apoptotic protease-activating factors"/>
    <property type="match status" value="2"/>
</dbReference>
<dbReference type="Pfam" id="PF18052">
    <property type="entry name" value="Rx_N"/>
    <property type="match status" value="1"/>
</dbReference>
<reference evidence="10 12" key="1">
    <citation type="journal article" date="2011" name="Nature">
        <title>The Medicago genome provides insight into the evolution of rhizobial symbioses.</title>
        <authorList>
            <person name="Young N.D."/>
            <person name="Debelle F."/>
            <person name="Oldroyd G.E."/>
            <person name="Geurts R."/>
            <person name="Cannon S.B."/>
            <person name="Udvardi M.K."/>
            <person name="Benedito V.A."/>
            <person name="Mayer K.F."/>
            <person name="Gouzy J."/>
            <person name="Schoof H."/>
            <person name="Van de Peer Y."/>
            <person name="Proost S."/>
            <person name="Cook D.R."/>
            <person name="Meyers B.C."/>
            <person name="Spannagl M."/>
            <person name="Cheung F."/>
            <person name="De Mita S."/>
            <person name="Krishnakumar V."/>
            <person name="Gundlach H."/>
            <person name="Zhou S."/>
            <person name="Mudge J."/>
            <person name="Bharti A.K."/>
            <person name="Murray J.D."/>
            <person name="Naoumkina M.A."/>
            <person name="Rosen B."/>
            <person name="Silverstein K.A."/>
            <person name="Tang H."/>
            <person name="Rombauts S."/>
            <person name="Zhao P.X."/>
            <person name="Zhou P."/>
            <person name="Barbe V."/>
            <person name="Bardou P."/>
            <person name="Bechner M."/>
            <person name="Bellec A."/>
            <person name="Berger A."/>
            <person name="Berges H."/>
            <person name="Bidwell S."/>
            <person name="Bisseling T."/>
            <person name="Choisne N."/>
            <person name="Couloux A."/>
            <person name="Denny R."/>
            <person name="Deshpande S."/>
            <person name="Dai X."/>
            <person name="Doyle J.J."/>
            <person name="Dudez A.M."/>
            <person name="Farmer A.D."/>
            <person name="Fouteau S."/>
            <person name="Franken C."/>
            <person name="Gibelin C."/>
            <person name="Gish J."/>
            <person name="Goldstein S."/>
            <person name="Gonzalez A.J."/>
            <person name="Green P.J."/>
            <person name="Hallab A."/>
            <person name="Hartog M."/>
            <person name="Hua A."/>
            <person name="Humphray S.J."/>
            <person name="Jeong D.H."/>
            <person name="Jing Y."/>
            <person name="Jocker A."/>
            <person name="Kenton S.M."/>
            <person name="Kim D.J."/>
            <person name="Klee K."/>
            <person name="Lai H."/>
            <person name="Lang C."/>
            <person name="Lin S."/>
            <person name="Macmil S.L."/>
            <person name="Magdelenat G."/>
            <person name="Matthews L."/>
            <person name="McCorrison J."/>
            <person name="Monaghan E.L."/>
            <person name="Mun J.H."/>
            <person name="Najar F.Z."/>
            <person name="Nicholson C."/>
            <person name="Noirot C."/>
            <person name="O'Bleness M."/>
            <person name="Paule C.R."/>
            <person name="Poulain J."/>
            <person name="Prion F."/>
            <person name="Qin B."/>
            <person name="Qu C."/>
            <person name="Retzel E.F."/>
            <person name="Riddle C."/>
            <person name="Sallet E."/>
            <person name="Samain S."/>
            <person name="Samson N."/>
            <person name="Sanders I."/>
            <person name="Saurat O."/>
            <person name="Scarpelli C."/>
            <person name="Schiex T."/>
            <person name="Segurens B."/>
            <person name="Severin A.J."/>
            <person name="Sherrier D.J."/>
            <person name="Shi R."/>
            <person name="Sims S."/>
            <person name="Singer S.R."/>
            <person name="Sinharoy S."/>
            <person name="Sterck L."/>
            <person name="Viollet A."/>
            <person name="Wang B.B."/>
            <person name="Wang K."/>
            <person name="Wang M."/>
            <person name="Wang X."/>
            <person name="Warfsmann J."/>
            <person name="Weissenbach J."/>
            <person name="White D.D."/>
            <person name="White J.D."/>
            <person name="Wiley G.B."/>
            <person name="Wincker P."/>
            <person name="Xing Y."/>
            <person name="Yang L."/>
            <person name="Yao Z."/>
            <person name="Ying F."/>
            <person name="Zhai J."/>
            <person name="Zhou L."/>
            <person name="Zuber A."/>
            <person name="Denarie J."/>
            <person name="Dixon R.A."/>
            <person name="May G.D."/>
            <person name="Schwartz D.C."/>
            <person name="Rogers J."/>
            <person name="Quetier F."/>
            <person name="Town C.D."/>
            <person name="Roe B.A."/>
        </authorList>
    </citation>
    <scope>NUCLEOTIDE SEQUENCE [LARGE SCALE GENOMIC DNA]</scope>
    <source>
        <strain evidence="10">A17</strain>
        <strain evidence="11 12">cv. Jemalong A17</strain>
    </source>
</reference>
<dbReference type="EMBL" id="CM001223">
    <property type="protein sequence ID" value="AES81335.2"/>
    <property type="molecule type" value="Genomic_DNA"/>
</dbReference>
<dbReference type="Gene3D" id="3.40.50.300">
    <property type="entry name" value="P-loop containing nucleotide triphosphate hydrolases"/>
    <property type="match status" value="2"/>
</dbReference>
<feature type="domain" description="NB-ARC" evidence="6">
    <location>
        <begin position="191"/>
        <end position="363"/>
    </location>
</feature>
<keyword evidence="3" id="KW-0547">Nucleotide-binding</keyword>
<keyword evidence="12" id="KW-1185">Reference proteome</keyword>
<dbReference type="InterPro" id="IPR041118">
    <property type="entry name" value="Rx_N"/>
</dbReference>
<evidence type="ECO:0000259" key="8">
    <source>
        <dbReference type="Pfam" id="PF23559"/>
    </source>
</evidence>
<evidence type="ECO:0000256" key="1">
    <source>
        <dbReference type="ARBA" id="ARBA00022614"/>
    </source>
</evidence>
<protein>
    <submittedName>
        <fullName evidence="10">LRR and NB-ARC domain disease resistance protein</fullName>
    </submittedName>
</protein>
<organism evidence="10 12">
    <name type="scientific">Medicago truncatula</name>
    <name type="common">Barrel medic</name>
    <name type="synonym">Medicago tribuloides</name>
    <dbReference type="NCBI Taxonomy" id="3880"/>
    <lineage>
        <taxon>Eukaryota</taxon>
        <taxon>Viridiplantae</taxon>
        <taxon>Streptophyta</taxon>
        <taxon>Embryophyta</taxon>
        <taxon>Tracheophyta</taxon>
        <taxon>Spermatophyta</taxon>
        <taxon>Magnoliopsida</taxon>
        <taxon>eudicotyledons</taxon>
        <taxon>Gunneridae</taxon>
        <taxon>Pentapetalae</taxon>
        <taxon>rosids</taxon>
        <taxon>fabids</taxon>
        <taxon>Fabales</taxon>
        <taxon>Fabaceae</taxon>
        <taxon>Papilionoideae</taxon>
        <taxon>50 kb inversion clade</taxon>
        <taxon>NPAAA clade</taxon>
        <taxon>Hologalegina</taxon>
        <taxon>IRL clade</taxon>
        <taxon>Trifolieae</taxon>
        <taxon>Medicago</taxon>
    </lineage>
</organism>
<sequence length="1401" mass="159033">MAESFAFDIARSLLGKLASYAYEEASRAYGVYKDLQEFKDTLSIVSGVLLDAECKKDQKHGLREWLRQIQNICYDAEDVLDGFDLQDKRKQVVEASGSTRVKVRHLFSSSNSLAFRFKMAHQIKEIRDRLDKVAADGVMFGLTNVDPGLVVQQREMTYPDIDTSSVIGRKNDQDQIINLLMQPHPRGDGDGDNSLCVIPIVGIGGLGKTTLAKSVFNDKRMDQLFQLKMWVCISDDFDIRKIIIKIINSATSSTLTSSSVPSSGLAQLENINNLDIVQLVSRLKQKLSGQKFLVVLDDVWNDDRAKWLELIELIKVGAPGSKIIVTTRSNSIASMMGDVFPYVLKGLSPKDCISLFVKWAFKEGEEKNYPNQVEIGKEIVKKCQGVPLAVRTLASSLFSNFDISKWEFVRDSEMWNLEQKINDILPALKLSYDQMPSYLRQCFAYFSLYPKDYIFNSYDIGNLWVALGLVQSLNGSEKLESIARKYIDEMHSRSFIQDVKEIGSICEFKVHDLIHDLALYVSREDFVAVDSHTRNIPQQVRHLSVVKDDSLDLDLFPKSRSVRSILFPIFGVGLESESLLNKLMSRYKYLRYLGLSDSSYKTMPNSIAKLEHLRVLDLSRNGKIRTLPNSICKLLHLQVLDLGGCTEFENLPKGLGKLISLRSLTVTTKQSVLPHDEFATLIHLEFLCFHYCGNIMSLFRHQLPSVEELLIVSCSRLESLPLYIFPELHTLTIDKCEKLNLLLNNESPIQTLKMKHLYLMGLPTLVTLPEWIVCAMETLETLAIKRLPNLKRLPVCLSTMTRLKRLFIVNCPQLLSLPSNMHRLTALERLHIFGCPKLSRKFRAQSGEYWPMISHIKSVFIGKSKGHEVKLKTSTLKITNAITDGDKSLCVIPIIGIGGLGKTTLAKLVFNDERVDQIFKLKMWVFVSNNFDIRQIIIKIITASFYTSASTPSSGLAHQENIKNLDILQPVCRLRQILSGQNFLLVLDDVWNDNREDRAKWIELKYLLEVGAPESKIMVTTRSSSIAWMMGNVPSYVLKGLSPKNCLSLFKDGEEKKYPNLVEIGKDTVKKCQGVPLAVKSLGSSLFSNFDLMYVGREDFVEIRYLSIVENVSLDRVLFPNSRGVRSILFPIDGVGLKSVSVLDTWVSRYKYLRYLDLSDSSFETLPNSITKLEHLRFLDLSRNDKLRTLPKSICKLVHLQVLLLGGCTELENLPKGLGKLISLRRFTVTTKQSVLPQDEFVRLINLQSLSFDCCYNIKFLFTQKLPSVEELYFESCDSLESLPLHIFPKLKTLFIRDCNKLDLLLNNEIPIETLRMKHLYLMGFPTLVTLPDWIACAMDTLESLVIIGFPNLKMLPVFLTSMTRLKKLYIIDCPQLLSFPSEMHRLTALETMFGSVTAPL</sequence>
<dbReference type="Gene3D" id="1.10.10.10">
    <property type="entry name" value="Winged helix-like DNA-binding domain superfamily/Winged helix DNA-binding domain"/>
    <property type="match status" value="1"/>
</dbReference>
<dbReference type="EnsemblPlants" id="AES81335">
    <property type="protein sequence ID" value="AES81335"/>
    <property type="gene ID" value="MTR_7g091140"/>
</dbReference>
<dbReference type="InterPro" id="IPR003591">
    <property type="entry name" value="Leu-rich_rpt_typical-subtyp"/>
</dbReference>
<evidence type="ECO:0000313" key="12">
    <source>
        <dbReference type="Proteomes" id="UP000002051"/>
    </source>
</evidence>
<dbReference type="Gene3D" id="1.20.5.4130">
    <property type="match status" value="1"/>
</dbReference>
<evidence type="ECO:0000256" key="3">
    <source>
        <dbReference type="ARBA" id="ARBA00022741"/>
    </source>
</evidence>
<keyword evidence="4" id="KW-0611">Plant defense</keyword>
<dbReference type="InterPro" id="IPR027417">
    <property type="entry name" value="P-loop_NTPase"/>
</dbReference>
<dbReference type="Proteomes" id="UP000002051">
    <property type="component" value="Unassembled WGS sequence"/>
</dbReference>
<dbReference type="InterPro" id="IPR032675">
    <property type="entry name" value="LRR_dom_sf"/>
</dbReference>
<feature type="domain" description="Disease resistance protein winged helix" evidence="8">
    <location>
        <begin position="448"/>
        <end position="518"/>
    </location>
</feature>
<evidence type="ECO:0000259" key="9">
    <source>
        <dbReference type="Pfam" id="PF23598"/>
    </source>
</evidence>
<evidence type="ECO:0000259" key="7">
    <source>
        <dbReference type="Pfam" id="PF18052"/>
    </source>
</evidence>
<evidence type="ECO:0000259" key="6">
    <source>
        <dbReference type="Pfam" id="PF00931"/>
    </source>
</evidence>
<dbReference type="Gene3D" id="3.80.10.10">
    <property type="entry name" value="Ribonuclease Inhibitor"/>
    <property type="match status" value="3"/>
</dbReference>
<reference evidence="10 12" key="2">
    <citation type="journal article" date="2014" name="BMC Genomics">
        <title>An improved genome release (version Mt4.0) for the model legume Medicago truncatula.</title>
        <authorList>
            <person name="Tang H."/>
            <person name="Krishnakumar V."/>
            <person name="Bidwell S."/>
            <person name="Rosen B."/>
            <person name="Chan A."/>
            <person name="Zhou S."/>
            <person name="Gentzbittel L."/>
            <person name="Childs K.L."/>
            <person name="Yandell M."/>
            <person name="Gundlach H."/>
            <person name="Mayer K.F."/>
            <person name="Schwartz D.C."/>
            <person name="Town C.D."/>
        </authorList>
    </citation>
    <scope>GENOME REANNOTATION</scope>
    <source>
        <strain evidence="11 12">cv. Jemalong A17</strain>
    </source>
</reference>
<dbReference type="GO" id="GO:0005524">
    <property type="term" value="F:ATP binding"/>
    <property type="evidence" value="ECO:0007669"/>
    <property type="project" value="UniProtKB-KW"/>
</dbReference>
<feature type="domain" description="Disease resistance R13L4/SHOC-2-like LRR" evidence="9">
    <location>
        <begin position="584"/>
        <end position="691"/>
    </location>
</feature>
<dbReference type="CDD" id="cd14798">
    <property type="entry name" value="RX-CC_like"/>
    <property type="match status" value="1"/>
</dbReference>
<dbReference type="GO" id="GO:0043531">
    <property type="term" value="F:ADP binding"/>
    <property type="evidence" value="ECO:0007669"/>
    <property type="project" value="InterPro"/>
</dbReference>
<dbReference type="GO" id="GO:0051707">
    <property type="term" value="P:response to other organism"/>
    <property type="evidence" value="ECO:0007669"/>
    <property type="project" value="UniProtKB-ARBA"/>
</dbReference>
<dbReference type="PaxDb" id="3880-AES81335"/>
<evidence type="ECO:0000256" key="2">
    <source>
        <dbReference type="ARBA" id="ARBA00022737"/>
    </source>
</evidence>
<evidence type="ECO:0000313" key="10">
    <source>
        <dbReference type="EMBL" id="AES81335.2"/>
    </source>
</evidence>
<feature type="domain" description="NB-ARC" evidence="6">
    <location>
        <begin position="877"/>
        <end position="1051"/>
    </location>
</feature>
<keyword evidence="1" id="KW-0433">Leucine-rich repeat</keyword>
<dbReference type="InterPro" id="IPR055414">
    <property type="entry name" value="LRR_R13L4/SHOC2-like"/>
</dbReference>
<dbReference type="PRINTS" id="PR00364">
    <property type="entry name" value="DISEASERSIST"/>
</dbReference>
<evidence type="ECO:0000256" key="4">
    <source>
        <dbReference type="ARBA" id="ARBA00022821"/>
    </source>
</evidence>
<dbReference type="Pfam" id="PF23598">
    <property type="entry name" value="LRR_14"/>
    <property type="match status" value="2"/>
</dbReference>
<keyword evidence="2" id="KW-0677">Repeat</keyword>
<accession>A0A0C3WCI4</accession>
<proteinExistence type="predicted"/>
<dbReference type="InterPro" id="IPR058922">
    <property type="entry name" value="WHD_DRP"/>
</dbReference>
<dbReference type="Pfam" id="PF23559">
    <property type="entry name" value="WHD_DRP"/>
    <property type="match status" value="1"/>
</dbReference>
<accession>G7KSN5</accession>
<dbReference type="InterPro" id="IPR038005">
    <property type="entry name" value="RX-like_CC"/>
</dbReference>
<dbReference type="PANTHER" id="PTHR36766">
    <property type="entry name" value="PLANT BROAD-SPECTRUM MILDEW RESISTANCE PROTEIN RPW8"/>
    <property type="match status" value="1"/>
</dbReference>
<dbReference type="SUPFAM" id="SSF52058">
    <property type="entry name" value="L domain-like"/>
    <property type="match status" value="2"/>
</dbReference>
<dbReference type="PANTHER" id="PTHR36766:SF61">
    <property type="entry name" value="NB-ARC DOMAIN DISEASE RESISTANCE PROTEIN"/>
    <property type="match status" value="1"/>
</dbReference>
<dbReference type="InterPro" id="IPR036388">
    <property type="entry name" value="WH-like_DNA-bd_sf"/>
</dbReference>
<dbReference type="InterPro" id="IPR042197">
    <property type="entry name" value="Apaf_helical"/>
</dbReference>
<dbReference type="HOGENOM" id="CLU_254319_0_0_1"/>